<proteinExistence type="predicted"/>
<feature type="domain" description="HTH tetR-type" evidence="3">
    <location>
        <begin position="4"/>
        <end position="64"/>
    </location>
</feature>
<dbReference type="Pfam" id="PF00440">
    <property type="entry name" value="TetR_N"/>
    <property type="match status" value="1"/>
</dbReference>
<dbReference type="SUPFAM" id="SSF46689">
    <property type="entry name" value="Homeodomain-like"/>
    <property type="match status" value="1"/>
</dbReference>
<protein>
    <submittedName>
        <fullName evidence="4">TetR/AcrR family transcriptional regulator</fullName>
    </submittedName>
</protein>
<dbReference type="Gene3D" id="1.10.357.10">
    <property type="entry name" value="Tetracycline Repressor, domain 2"/>
    <property type="match status" value="1"/>
</dbReference>
<dbReference type="RefSeq" id="WP_378067533.1">
    <property type="nucleotide sequence ID" value="NZ_JBHSBL010000015.1"/>
</dbReference>
<keyword evidence="1 2" id="KW-0238">DNA-binding</keyword>
<dbReference type="PANTHER" id="PTHR30055">
    <property type="entry name" value="HTH-TYPE TRANSCRIPTIONAL REGULATOR RUTR"/>
    <property type="match status" value="1"/>
</dbReference>
<gene>
    <name evidence="4" type="ORF">ACFO0C_16655</name>
</gene>
<sequence length="178" mass="19288">MAEKRARERLLTAALDLFTEHGVSGTSLQMIADRLGVTKAAVYHQFPAKDEIVLAVIGPPLEQLAPIAEAAQRRRTPSARRNAALTGIIDLVVKNRRIAAALTFDPLVNQLVRKHPAIGVIEQLQDLLTGPDPDDATRVAVSLVSGGLMIAGSDRRLTALDDEALRDHLLVTARRALR</sequence>
<evidence type="ECO:0000256" key="2">
    <source>
        <dbReference type="PROSITE-ProRule" id="PRU00335"/>
    </source>
</evidence>
<keyword evidence="5" id="KW-1185">Reference proteome</keyword>
<evidence type="ECO:0000259" key="3">
    <source>
        <dbReference type="PROSITE" id="PS50977"/>
    </source>
</evidence>
<accession>A0ABV8IW67</accession>
<name>A0ABV8IW67_9ACTN</name>
<feature type="DNA-binding region" description="H-T-H motif" evidence="2">
    <location>
        <begin position="27"/>
        <end position="46"/>
    </location>
</feature>
<dbReference type="PROSITE" id="PS50977">
    <property type="entry name" value="HTH_TETR_2"/>
    <property type="match status" value="1"/>
</dbReference>
<organism evidence="4 5">
    <name type="scientific">Actinoplanes subglobosus</name>
    <dbReference type="NCBI Taxonomy" id="1547892"/>
    <lineage>
        <taxon>Bacteria</taxon>
        <taxon>Bacillati</taxon>
        <taxon>Actinomycetota</taxon>
        <taxon>Actinomycetes</taxon>
        <taxon>Micromonosporales</taxon>
        <taxon>Micromonosporaceae</taxon>
        <taxon>Actinoplanes</taxon>
    </lineage>
</organism>
<evidence type="ECO:0000313" key="4">
    <source>
        <dbReference type="EMBL" id="MFC4066568.1"/>
    </source>
</evidence>
<dbReference type="PANTHER" id="PTHR30055:SF226">
    <property type="entry name" value="HTH-TYPE TRANSCRIPTIONAL REGULATOR PKSA"/>
    <property type="match status" value="1"/>
</dbReference>
<evidence type="ECO:0000256" key="1">
    <source>
        <dbReference type="ARBA" id="ARBA00023125"/>
    </source>
</evidence>
<dbReference type="Proteomes" id="UP001595867">
    <property type="component" value="Unassembled WGS sequence"/>
</dbReference>
<comment type="caution">
    <text evidence="4">The sequence shown here is derived from an EMBL/GenBank/DDBJ whole genome shotgun (WGS) entry which is preliminary data.</text>
</comment>
<evidence type="ECO:0000313" key="5">
    <source>
        <dbReference type="Proteomes" id="UP001595867"/>
    </source>
</evidence>
<dbReference type="InterPro" id="IPR050109">
    <property type="entry name" value="HTH-type_TetR-like_transc_reg"/>
</dbReference>
<dbReference type="InterPro" id="IPR009057">
    <property type="entry name" value="Homeodomain-like_sf"/>
</dbReference>
<dbReference type="EMBL" id="JBHSBL010000015">
    <property type="protein sequence ID" value="MFC4066568.1"/>
    <property type="molecule type" value="Genomic_DNA"/>
</dbReference>
<dbReference type="PRINTS" id="PR00455">
    <property type="entry name" value="HTHTETR"/>
</dbReference>
<reference evidence="5" key="1">
    <citation type="journal article" date="2019" name="Int. J. Syst. Evol. Microbiol.">
        <title>The Global Catalogue of Microorganisms (GCM) 10K type strain sequencing project: providing services to taxonomists for standard genome sequencing and annotation.</title>
        <authorList>
            <consortium name="The Broad Institute Genomics Platform"/>
            <consortium name="The Broad Institute Genome Sequencing Center for Infectious Disease"/>
            <person name="Wu L."/>
            <person name="Ma J."/>
        </authorList>
    </citation>
    <scope>NUCLEOTIDE SEQUENCE [LARGE SCALE GENOMIC DNA]</scope>
    <source>
        <strain evidence="5">TBRC 5832</strain>
    </source>
</reference>
<dbReference type="InterPro" id="IPR001647">
    <property type="entry name" value="HTH_TetR"/>
</dbReference>